<dbReference type="PANTHER" id="PTHR22916">
    <property type="entry name" value="GLYCOSYLTRANSFERASE"/>
    <property type="match status" value="1"/>
</dbReference>
<dbReference type="Pfam" id="PF00535">
    <property type="entry name" value="Glycos_transf_2"/>
    <property type="match status" value="1"/>
</dbReference>
<dbReference type="Proteomes" id="UP000265828">
    <property type="component" value="Unassembled WGS sequence"/>
</dbReference>
<reference evidence="2 3" key="1">
    <citation type="submission" date="2018-08" db="EMBL/GenBank/DDBJ databases">
        <title>A genome reference for cultivated species of the human gut microbiota.</title>
        <authorList>
            <person name="Zou Y."/>
            <person name="Xue W."/>
            <person name="Luo G."/>
        </authorList>
    </citation>
    <scope>NUCLEOTIDE SEQUENCE [LARGE SCALE GENOMIC DNA]</scope>
    <source>
        <strain evidence="2 3">AF14-23</strain>
    </source>
</reference>
<keyword evidence="2" id="KW-0808">Transferase</keyword>
<evidence type="ECO:0000313" key="2">
    <source>
        <dbReference type="EMBL" id="RGV65630.1"/>
    </source>
</evidence>
<proteinExistence type="predicted"/>
<comment type="caution">
    <text evidence="2">The sequence shown here is derived from an EMBL/GenBank/DDBJ whole genome shotgun (WGS) entry which is preliminary data.</text>
</comment>
<feature type="domain" description="Glycosyltransferase 2-like" evidence="1">
    <location>
        <begin position="19"/>
        <end position="187"/>
    </location>
</feature>
<dbReference type="GO" id="GO:0016758">
    <property type="term" value="F:hexosyltransferase activity"/>
    <property type="evidence" value="ECO:0007669"/>
    <property type="project" value="UniProtKB-ARBA"/>
</dbReference>
<dbReference type="PANTHER" id="PTHR22916:SF3">
    <property type="entry name" value="UDP-GLCNAC:BETAGAL BETA-1,3-N-ACETYLGLUCOSAMINYLTRANSFERASE-LIKE PROTEIN 1"/>
    <property type="match status" value="1"/>
</dbReference>
<accession>A0A395X9H5</accession>
<dbReference type="InterPro" id="IPR001173">
    <property type="entry name" value="Glyco_trans_2-like"/>
</dbReference>
<organism evidence="2 3">
    <name type="scientific">Blautia obeum</name>
    <dbReference type="NCBI Taxonomy" id="40520"/>
    <lineage>
        <taxon>Bacteria</taxon>
        <taxon>Bacillati</taxon>
        <taxon>Bacillota</taxon>
        <taxon>Clostridia</taxon>
        <taxon>Lachnospirales</taxon>
        <taxon>Lachnospiraceae</taxon>
        <taxon>Blautia</taxon>
    </lineage>
</organism>
<dbReference type="AlphaFoldDB" id="A0A395X9H5"/>
<gene>
    <name evidence="2" type="ORF">DWW07_03515</name>
</gene>
<evidence type="ECO:0000259" key="1">
    <source>
        <dbReference type="Pfam" id="PF00535"/>
    </source>
</evidence>
<dbReference type="Gene3D" id="3.90.550.10">
    <property type="entry name" value="Spore Coat Polysaccharide Biosynthesis Protein SpsA, Chain A"/>
    <property type="match status" value="1"/>
</dbReference>
<evidence type="ECO:0000313" key="3">
    <source>
        <dbReference type="Proteomes" id="UP000265828"/>
    </source>
</evidence>
<dbReference type="SUPFAM" id="SSF53448">
    <property type="entry name" value="Nucleotide-diphospho-sugar transferases"/>
    <property type="match status" value="1"/>
</dbReference>
<protein>
    <submittedName>
        <fullName evidence="2">Glycosyltransferase family 2 protein</fullName>
    </submittedName>
</protein>
<dbReference type="EMBL" id="QRZI01000002">
    <property type="protein sequence ID" value="RGV65630.1"/>
    <property type="molecule type" value="Genomic_DNA"/>
</dbReference>
<dbReference type="CDD" id="cd00761">
    <property type="entry name" value="Glyco_tranf_GTA_type"/>
    <property type="match status" value="1"/>
</dbReference>
<sequence length="526" mass="60696">MKEKIVLKPTNTNYLFKFSIVTAVYNVAPYLSEAIDSILSQDIGFLESVELILVDDGSTDASGAICDEYQHKYPENIVVIHKPNGGVASARNAGIAVARGRYVNFMDSDDKLTPDTLSSVYDFFIEHDKEVDLVSVPIFYFEQKNEPHRLNYKYASDKAQVINLTTHYSYVQMSSASAFFKREALNDHTFDTSLRYAEDSKAIMELLLENPQYGIVPQGRYLYRARTSMNSALNGSKSHREWYIDCLKNYIFWALDEAKSRFGAIPDYVQYNVMYDLQGRFKVDEIPETVLTPHEKTIFLKMLFDAVFQIDDHIILEQKNLSMELKDYIMSIKKAPDSGTLQFDDKSEDAWFQYPDLSTGHASSYQLRLTSMELMKHDILLEGAAKIYLRFPYPANLFLRITTGHTTHMVKCCFREDPEHVFRFNGQKLAVFLKFTAVIPYEMFSGITHIEFCWDCDGHTICYHNLHRMAEFPLAYGQQKLLLNKKSYYATLSSQMLTFEGATPVSKLKNHTHSVLRRIRKICYLK</sequence>
<dbReference type="InterPro" id="IPR029044">
    <property type="entry name" value="Nucleotide-diphossugar_trans"/>
</dbReference>
<name>A0A395X9H5_9FIRM</name>